<organism evidence="1">
    <name type="scientific">Rhizophora mucronata</name>
    <name type="common">Asiatic mangrove</name>
    <dbReference type="NCBI Taxonomy" id="61149"/>
    <lineage>
        <taxon>Eukaryota</taxon>
        <taxon>Viridiplantae</taxon>
        <taxon>Streptophyta</taxon>
        <taxon>Embryophyta</taxon>
        <taxon>Tracheophyta</taxon>
        <taxon>Spermatophyta</taxon>
        <taxon>Magnoliopsida</taxon>
        <taxon>eudicotyledons</taxon>
        <taxon>Gunneridae</taxon>
        <taxon>Pentapetalae</taxon>
        <taxon>rosids</taxon>
        <taxon>fabids</taxon>
        <taxon>Malpighiales</taxon>
        <taxon>Rhizophoraceae</taxon>
        <taxon>Rhizophora</taxon>
    </lineage>
</organism>
<accession>A0A2P2IUW8</accession>
<sequence>MGPTSACRLCPSKLKGLKKIATTNPLEDLIIFKMSIAVT</sequence>
<evidence type="ECO:0000313" key="1">
    <source>
        <dbReference type="EMBL" id="MBW85022.1"/>
    </source>
</evidence>
<dbReference type="AlphaFoldDB" id="A0A2P2IUW8"/>
<proteinExistence type="predicted"/>
<name>A0A2P2IUW8_RHIMU</name>
<dbReference type="EMBL" id="GGEC01004539">
    <property type="protein sequence ID" value="MBW85022.1"/>
    <property type="molecule type" value="Transcribed_RNA"/>
</dbReference>
<reference evidence="1" key="1">
    <citation type="submission" date="2018-02" db="EMBL/GenBank/DDBJ databases">
        <title>Rhizophora mucronata_Transcriptome.</title>
        <authorList>
            <person name="Meera S.P."/>
            <person name="Sreeshan A."/>
            <person name="Augustine A."/>
        </authorList>
    </citation>
    <scope>NUCLEOTIDE SEQUENCE</scope>
    <source>
        <tissue evidence="1">Leaf</tissue>
    </source>
</reference>
<protein>
    <submittedName>
        <fullName evidence="1">Uncharacterized protein</fullName>
    </submittedName>
</protein>